<name>A0A2J6R107_HYAVF</name>
<dbReference type="Proteomes" id="UP000235786">
    <property type="component" value="Unassembled WGS sequence"/>
</dbReference>
<evidence type="ECO:0000313" key="1">
    <source>
        <dbReference type="EMBL" id="PMD32202.1"/>
    </source>
</evidence>
<dbReference type="OrthoDB" id="3360643at2759"/>
<proteinExistence type="predicted"/>
<gene>
    <name evidence="1" type="ORF">L207DRAFT_536614</name>
</gene>
<evidence type="ECO:0000313" key="2">
    <source>
        <dbReference type="Proteomes" id="UP000235786"/>
    </source>
</evidence>
<dbReference type="AlphaFoldDB" id="A0A2J6R107"/>
<accession>A0A2J6R107</accession>
<protein>
    <submittedName>
        <fullName evidence="1">Uncharacterized protein</fullName>
    </submittedName>
</protein>
<keyword evidence="2" id="KW-1185">Reference proteome</keyword>
<sequence>MVMSYISGNGSPRGWYAHEEIDFYDHRDDGKLNHTILTLGGNNSVPVNSTVTAEFDFKGGITNITTGPSQYQVSLSLDQSAAGFGRGNWQTSPGIDFSQIVMGIETTGNATWNWGPTVWSDVTMTANTPDPAWCTSNSNMIGGEGREYNFQTSVNGNSSTCIVEIVELDIPWTPYPY</sequence>
<dbReference type="EMBL" id="KZ613960">
    <property type="protein sequence ID" value="PMD32202.1"/>
    <property type="molecule type" value="Genomic_DNA"/>
</dbReference>
<reference evidence="1 2" key="1">
    <citation type="submission" date="2016-04" db="EMBL/GenBank/DDBJ databases">
        <title>A degradative enzymes factory behind the ericoid mycorrhizal symbiosis.</title>
        <authorList>
            <consortium name="DOE Joint Genome Institute"/>
            <person name="Martino E."/>
            <person name="Morin E."/>
            <person name="Grelet G."/>
            <person name="Kuo A."/>
            <person name="Kohler A."/>
            <person name="Daghino S."/>
            <person name="Barry K."/>
            <person name="Choi C."/>
            <person name="Cichocki N."/>
            <person name="Clum A."/>
            <person name="Copeland A."/>
            <person name="Hainaut M."/>
            <person name="Haridas S."/>
            <person name="Labutti K."/>
            <person name="Lindquist E."/>
            <person name="Lipzen A."/>
            <person name="Khouja H.-R."/>
            <person name="Murat C."/>
            <person name="Ohm R."/>
            <person name="Olson A."/>
            <person name="Spatafora J."/>
            <person name="Veneault-Fourrey C."/>
            <person name="Henrissat B."/>
            <person name="Grigoriev I."/>
            <person name="Martin F."/>
            <person name="Perotto S."/>
        </authorList>
    </citation>
    <scope>NUCLEOTIDE SEQUENCE [LARGE SCALE GENOMIC DNA]</scope>
    <source>
        <strain evidence="1 2">F</strain>
    </source>
</reference>
<organism evidence="1 2">
    <name type="scientific">Hyaloscypha variabilis (strain UAMH 11265 / GT02V1 / F)</name>
    <name type="common">Meliniomyces variabilis</name>
    <dbReference type="NCBI Taxonomy" id="1149755"/>
    <lineage>
        <taxon>Eukaryota</taxon>
        <taxon>Fungi</taxon>
        <taxon>Dikarya</taxon>
        <taxon>Ascomycota</taxon>
        <taxon>Pezizomycotina</taxon>
        <taxon>Leotiomycetes</taxon>
        <taxon>Helotiales</taxon>
        <taxon>Hyaloscyphaceae</taxon>
        <taxon>Hyaloscypha</taxon>
        <taxon>Hyaloscypha variabilis</taxon>
    </lineage>
</organism>